<keyword evidence="14" id="KW-0862">Zinc</keyword>
<evidence type="ECO:0000256" key="21">
    <source>
        <dbReference type="ARBA" id="ARBA00082267"/>
    </source>
</evidence>
<comment type="function">
    <text evidence="17">E3 ubiquitin-protein ligase involved in DNA repair. Upon genotoxic stress, accepts ubiquitin from the UBE2N-UBE2V2 E2 complex and transfers it to 'Lys-164' of PCNA which had been monoubiquitinated by UBE2A/B-RAD18, promoting the formation of non-canonical poly-ubiquitin chains linked through 'Lys-63'.</text>
</comment>
<dbReference type="GO" id="GO:0006281">
    <property type="term" value="P:DNA repair"/>
    <property type="evidence" value="ECO:0007669"/>
    <property type="project" value="UniProtKB-KW"/>
</dbReference>
<dbReference type="InterPro" id="IPR013083">
    <property type="entry name" value="Znf_RING/FYVE/PHD"/>
</dbReference>
<evidence type="ECO:0000256" key="19">
    <source>
        <dbReference type="ARBA" id="ARBA00074563"/>
    </source>
</evidence>
<feature type="region of interest" description="Disordered" evidence="23">
    <location>
        <begin position="590"/>
        <end position="611"/>
    </location>
</feature>
<evidence type="ECO:0000256" key="14">
    <source>
        <dbReference type="ARBA" id="ARBA00022833"/>
    </source>
</evidence>
<dbReference type="PANTHER" id="PTHR45865">
    <property type="entry name" value="E3 UBIQUITIN-PROTEIN LIGASE SHPRH FAMILY MEMBER"/>
    <property type="match status" value="1"/>
</dbReference>
<evidence type="ECO:0000256" key="3">
    <source>
        <dbReference type="ARBA" id="ARBA00007025"/>
    </source>
</evidence>
<keyword evidence="6" id="KW-0808">Transferase</keyword>
<evidence type="ECO:0000256" key="18">
    <source>
        <dbReference type="ARBA" id="ARBA00064042"/>
    </source>
</evidence>
<feature type="domain" description="H15" evidence="26">
    <location>
        <begin position="439"/>
        <end position="513"/>
    </location>
</feature>
<evidence type="ECO:0000256" key="8">
    <source>
        <dbReference type="ARBA" id="ARBA00022741"/>
    </source>
</evidence>
<dbReference type="Ensembl" id="ENSMGAT00000037448.1">
    <property type="protein sequence ID" value="ENSMGAP00000029972.1"/>
    <property type="gene ID" value="ENSMGAG00000012537.3"/>
</dbReference>
<evidence type="ECO:0000256" key="5">
    <source>
        <dbReference type="ARBA" id="ARBA00022553"/>
    </source>
</evidence>
<dbReference type="InterPro" id="IPR038718">
    <property type="entry name" value="SNF2-like_sf"/>
</dbReference>
<dbReference type="GO" id="GO:0004386">
    <property type="term" value="F:helicase activity"/>
    <property type="evidence" value="ECO:0007669"/>
    <property type="project" value="UniProtKB-KW"/>
</dbReference>
<dbReference type="PROSITE" id="PS51504">
    <property type="entry name" value="H15"/>
    <property type="match status" value="1"/>
</dbReference>
<keyword evidence="16" id="KW-0234">DNA repair</keyword>
<dbReference type="PROSITE" id="PS50089">
    <property type="entry name" value="ZF_RING_2"/>
    <property type="match status" value="1"/>
</dbReference>
<dbReference type="SMART" id="SM00249">
    <property type="entry name" value="PHD"/>
    <property type="match status" value="1"/>
</dbReference>
<dbReference type="FunFam" id="3.30.40.10:FF:000162">
    <property type="entry name" value="E3 ubiquitin-protein ligase SHPRH isoform X1"/>
    <property type="match status" value="1"/>
</dbReference>
<evidence type="ECO:0000256" key="16">
    <source>
        <dbReference type="ARBA" id="ARBA00023204"/>
    </source>
</evidence>
<reference evidence="27 28" key="1">
    <citation type="journal article" date="2010" name="PLoS Biol.">
        <title>Multi-platform next-generation sequencing of the domestic turkey (Meleagris gallopavo): genome assembly and analysis.</title>
        <authorList>
            <person name="Dalloul R.A."/>
            <person name="Long J.A."/>
            <person name="Zimin A.V."/>
            <person name="Aslam L."/>
            <person name="Beal K."/>
            <person name="Blomberg L.A."/>
            <person name="Bouffard P."/>
            <person name="Burt D.W."/>
            <person name="Crasta O."/>
            <person name="Crooijmans R.P."/>
            <person name="Cooper K."/>
            <person name="Coulombe R.A."/>
            <person name="De S."/>
            <person name="Delany M.E."/>
            <person name="Dodgson J.B."/>
            <person name="Dong J.J."/>
            <person name="Evans C."/>
            <person name="Frederickson K.M."/>
            <person name="Flicek P."/>
            <person name="Florea L."/>
            <person name="Folkerts O."/>
            <person name="Groenen M.A."/>
            <person name="Harkins T.T."/>
            <person name="Herrero J."/>
            <person name="Hoffmann S."/>
            <person name="Megens H.J."/>
            <person name="Jiang A."/>
            <person name="de Jong P."/>
            <person name="Kaiser P."/>
            <person name="Kim H."/>
            <person name="Kim K.W."/>
            <person name="Kim S."/>
            <person name="Langenberger D."/>
            <person name="Lee M.K."/>
            <person name="Lee T."/>
            <person name="Mane S."/>
            <person name="Marcais G."/>
            <person name="Marz M."/>
            <person name="McElroy A.P."/>
            <person name="Modise T."/>
            <person name="Nefedov M."/>
            <person name="Notredame C."/>
            <person name="Paton I.R."/>
            <person name="Payne W.S."/>
            <person name="Pertea G."/>
            <person name="Prickett D."/>
            <person name="Puiu D."/>
            <person name="Qioa D."/>
            <person name="Raineri E."/>
            <person name="Ruffier M."/>
            <person name="Salzberg S.L."/>
            <person name="Schatz M.C."/>
            <person name="Scheuring C."/>
            <person name="Schmidt C.J."/>
            <person name="Schroeder S."/>
            <person name="Searle S.M."/>
            <person name="Smith E.J."/>
            <person name="Smith J."/>
            <person name="Sonstegard T.S."/>
            <person name="Stadler P.F."/>
            <person name="Tafer H."/>
            <person name="Tu Z.J."/>
            <person name="Van Tassell C.P."/>
            <person name="Vilella A.J."/>
            <person name="Williams K.P."/>
            <person name="Yorke J.A."/>
            <person name="Zhang L."/>
            <person name="Zhang H.B."/>
            <person name="Zhang X."/>
            <person name="Zhang Y."/>
            <person name="Reed K.M."/>
        </authorList>
    </citation>
    <scope>NUCLEOTIDE SEQUENCE [LARGE SCALE GENOMIC DNA]</scope>
</reference>
<evidence type="ECO:0000256" key="10">
    <source>
        <dbReference type="ARBA" id="ARBA00022771"/>
    </source>
</evidence>
<evidence type="ECO:0000256" key="1">
    <source>
        <dbReference type="ARBA" id="ARBA00000900"/>
    </source>
</evidence>
<comment type="subunit">
    <text evidence="18">Homodimer. Interacts with HLTF, PCNA, UBE2N and RAD18.</text>
</comment>
<dbReference type="InterPro" id="IPR005818">
    <property type="entry name" value="Histone_H1/H5_H15"/>
</dbReference>
<keyword evidence="9" id="KW-0227">DNA damage</keyword>
<dbReference type="InterPro" id="IPR036388">
    <property type="entry name" value="WH-like_DNA-bd_sf"/>
</dbReference>
<dbReference type="GO" id="GO:0005634">
    <property type="term" value="C:nucleus"/>
    <property type="evidence" value="ECO:0007669"/>
    <property type="project" value="TreeGrafter"/>
</dbReference>
<dbReference type="GO" id="GO:0000786">
    <property type="term" value="C:nucleosome"/>
    <property type="evidence" value="ECO:0007669"/>
    <property type="project" value="InterPro"/>
</dbReference>
<dbReference type="Pfam" id="PF00176">
    <property type="entry name" value="SNF2-rel_dom"/>
    <property type="match status" value="1"/>
</dbReference>
<keyword evidence="28" id="KW-1185">Reference proteome</keyword>
<dbReference type="Gene3D" id="3.30.40.10">
    <property type="entry name" value="Zinc/RING finger domain, C3HC4 (zinc finger)"/>
    <property type="match status" value="2"/>
</dbReference>
<dbReference type="Pfam" id="PF13445">
    <property type="entry name" value="zf-RING_UBOX"/>
    <property type="match status" value="1"/>
</dbReference>
<comment type="similarity">
    <text evidence="3">Belongs to the SNF2/RAD54 helicase family.</text>
</comment>
<dbReference type="CDD" id="cd15547">
    <property type="entry name" value="PHD_SHPRH"/>
    <property type="match status" value="1"/>
</dbReference>
<keyword evidence="5" id="KW-0597">Phosphoprotein</keyword>
<evidence type="ECO:0000256" key="13">
    <source>
        <dbReference type="ARBA" id="ARBA00022806"/>
    </source>
</evidence>
<dbReference type="Pfam" id="PF00271">
    <property type="entry name" value="Helicase_C"/>
    <property type="match status" value="1"/>
</dbReference>
<dbReference type="InterPro" id="IPR019786">
    <property type="entry name" value="Zinc_finger_PHD-type_CS"/>
</dbReference>
<accession>A0A803YDX5</accession>
<evidence type="ECO:0000256" key="11">
    <source>
        <dbReference type="ARBA" id="ARBA00022786"/>
    </source>
</evidence>
<dbReference type="InterPro" id="IPR049730">
    <property type="entry name" value="SNF2/RAD54-like_C"/>
</dbReference>
<dbReference type="SMART" id="SM00487">
    <property type="entry name" value="DEXDc"/>
    <property type="match status" value="1"/>
</dbReference>
<dbReference type="Proteomes" id="UP000001645">
    <property type="component" value="Chromosome 2"/>
</dbReference>
<dbReference type="FunFam" id="3.30.40.10:FF:000170">
    <property type="entry name" value="E3 ubiquitin-protein ligase SHPRH isoform X1"/>
    <property type="match status" value="1"/>
</dbReference>
<feature type="domain" description="Helicase C-terminal" evidence="25">
    <location>
        <begin position="1473"/>
        <end position="1633"/>
    </location>
</feature>
<dbReference type="PANTHER" id="PTHR45865:SF1">
    <property type="entry name" value="E3 UBIQUITIN-PROTEIN LIGASE SHPRH"/>
    <property type="match status" value="1"/>
</dbReference>
<keyword evidence="7" id="KW-0479">Metal-binding</keyword>
<dbReference type="Pfam" id="PF21324">
    <property type="entry name" value="SHPRH_helical-2nd"/>
    <property type="match status" value="1"/>
</dbReference>
<evidence type="ECO:0000256" key="4">
    <source>
        <dbReference type="ARBA" id="ARBA00012483"/>
    </source>
</evidence>
<reference evidence="27" key="2">
    <citation type="submission" date="2025-08" db="UniProtKB">
        <authorList>
            <consortium name="Ensembl"/>
        </authorList>
    </citation>
    <scope>IDENTIFICATION</scope>
</reference>
<dbReference type="SUPFAM" id="SSF57850">
    <property type="entry name" value="RING/U-box"/>
    <property type="match status" value="1"/>
</dbReference>
<dbReference type="CDD" id="cd16569">
    <property type="entry name" value="RING-HC_SHPRH-like"/>
    <property type="match status" value="1"/>
</dbReference>
<evidence type="ECO:0000256" key="9">
    <source>
        <dbReference type="ARBA" id="ARBA00022763"/>
    </source>
</evidence>
<keyword evidence="13" id="KW-0347">Helicase</keyword>
<evidence type="ECO:0000256" key="23">
    <source>
        <dbReference type="SAM" id="MobiDB-lite"/>
    </source>
</evidence>
<dbReference type="Gene3D" id="3.40.50.300">
    <property type="entry name" value="P-loop containing nucleotide triphosphate hydrolases"/>
    <property type="match status" value="1"/>
</dbReference>
<dbReference type="PROSITE" id="PS00518">
    <property type="entry name" value="ZF_RING_1"/>
    <property type="match status" value="1"/>
</dbReference>
<evidence type="ECO:0000256" key="17">
    <source>
        <dbReference type="ARBA" id="ARBA00058012"/>
    </source>
</evidence>
<evidence type="ECO:0000259" key="26">
    <source>
        <dbReference type="PROSITE" id="PS51504"/>
    </source>
</evidence>
<dbReference type="InterPro" id="IPR048695">
    <property type="entry name" value="SHPRH_helical_2nd"/>
</dbReference>
<comment type="pathway">
    <text evidence="2">Protein modification; protein ubiquitination.</text>
</comment>
<keyword evidence="8" id="KW-0547">Nucleotide-binding</keyword>
<dbReference type="FunFam" id="3.40.50.10810:FF:000013">
    <property type="entry name" value="E3 ubiquitin-protein ligase SHPRH isoform X2"/>
    <property type="match status" value="1"/>
</dbReference>
<dbReference type="CDD" id="cd18070">
    <property type="entry name" value="DEXQc_SHPRH"/>
    <property type="match status" value="1"/>
</dbReference>
<keyword evidence="11" id="KW-0833">Ubl conjugation pathway</keyword>
<evidence type="ECO:0000256" key="12">
    <source>
        <dbReference type="ARBA" id="ARBA00022801"/>
    </source>
</evidence>
<organism evidence="27 28">
    <name type="scientific">Meleagris gallopavo</name>
    <name type="common">Wild turkey</name>
    <dbReference type="NCBI Taxonomy" id="9103"/>
    <lineage>
        <taxon>Eukaryota</taxon>
        <taxon>Metazoa</taxon>
        <taxon>Chordata</taxon>
        <taxon>Craniata</taxon>
        <taxon>Vertebrata</taxon>
        <taxon>Euteleostomi</taxon>
        <taxon>Archelosauria</taxon>
        <taxon>Archosauria</taxon>
        <taxon>Dinosauria</taxon>
        <taxon>Saurischia</taxon>
        <taxon>Theropoda</taxon>
        <taxon>Coelurosauria</taxon>
        <taxon>Aves</taxon>
        <taxon>Neognathae</taxon>
        <taxon>Galloanserae</taxon>
        <taxon>Galliformes</taxon>
        <taxon>Phasianidae</taxon>
        <taxon>Meleagridinae</taxon>
        <taxon>Meleagris</taxon>
    </lineage>
</organism>
<dbReference type="Gene3D" id="3.40.50.10810">
    <property type="entry name" value="Tandem AAA-ATPase domain"/>
    <property type="match status" value="2"/>
</dbReference>
<comment type="catalytic activity">
    <reaction evidence="1">
        <text>S-ubiquitinyl-[E2 ubiquitin-conjugating enzyme]-L-cysteine + [acceptor protein]-L-lysine = [E2 ubiquitin-conjugating enzyme]-L-cysteine + N(6)-ubiquitinyl-[acceptor protein]-L-lysine.</text>
        <dbReference type="EC" id="2.3.2.27"/>
    </reaction>
</comment>
<dbReference type="GO" id="GO:0000209">
    <property type="term" value="P:protein polyubiquitination"/>
    <property type="evidence" value="ECO:0007669"/>
    <property type="project" value="TreeGrafter"/>
</dbReference>
<dbReference type="PROSITE" id="PS51194">
    <property type="entry name" value="HELICASE_CTER"/>
    <property type="match status" value="1"/>
</dbReference>
<gene>
    <name evidence="27" type="primary">SHPRH</name>
</gene>
<dbReference type="Gene3D" id="1.10.10.10">
    <property type="entry name" value="Winged helix-like DNA-binding domain superfamily/Winged helix DNA-binding domain"/>
    <property type="match status" value="1"/>
</dbReference>
<evidence type="ECO:0000313" key="27">
    <source>
        <dbReference type="Ensembl" id="ENSMGAP00000029972.1"/>
    </source>
</evidence>
<dbReference type="GO" id="GO:0016787">
    <property type="term" value="F:hydrolase activity"/>
    <property type="evidence" value="ECO:0007669"/>
    <property type="project" value="UniProtKB-KW"/>
</dbReference>
<dbReference type="SUPFAM" id="SSF57903">
    <property type="entry name" value="FYVE/PHD zinc finger"/>
    <property type="match status" value="1"/>
</dbReference>
<reference evidence="27" key="3">
    <citation type="submission" date="2025-09" db="UniProtKB">
        <authorList>
            <consortium name="Ensembl"/>
        </authorList>
    </citation>
    <scope>IDENTIFICATION</scope>
</reference>
<dbReference type="SMART" id="SM00490">
    <property type="entry name" value="HELICc"/>
    <property type="match status" value="1"/>
</dbReference>
<evidence type="ECO:0000256" key="6">
    <source>
        <dbReference type="ARBA" id="ARBA00022679"/>
    </source>
</evidence>
<dbReference type="GO" id="GO:0003677">
    <property type="term" value="F:DNA binding"/>
    <property type="evidence" value="ECO:0007669"/>
    <property type="project" value="InterPro"/>
</dbReference>
<evidence type="ECO:0000256" key="22">
    <source>
        <dbReference type="PROSITE-ProRule" id="PRU00175"/>
    </source>
</evidence>
<feature type="region of interest" description="Disordered" evidence="23">
    <location>
        <begin position="75"/>
        <end position="95"/>
    </location>
</feature>
<dbReference type="Pfam" id="PF21325">
    <property type="entry name" value="SHPRH_helical-1st"/>
    <property type="match status" value="1"/>
</dbReference>
<dbReference type="InterPro" id="IPR036390">
    <property type="entry name" value="WH_DNA-bd_sf"/>
</dbReference>
<dbReference type="InterPro" id="IPR001650">
    <property type="entry name" value="Helicase_C-like"/>
</dbReference>
<dbReference type="InterPro" id="IPR011011">
    <property type="entry name" value="Znf_FYVE_PHD"/>
</dbReference>
<dbReference type="SMART" id="SM00184">
    <property type="entry name" value="RING"/>
    <property type="match status" value="1"/>
</dbReference>
<proteinExistence type="inferred from homology"/>
<dbReference type="InterPro" id="IPR017907">
    <property type="entry name" value="Znf_RING_CS"/>
</dbReference>
<dbReference type="Bgee" id="ENSMGAG00000012537">
    <property type="expression patterns" value="Expressed in liver and 17 other cell types or tissues"/>
</dbReference>
<name>A0A803YDX5_MELGA</name>
<dbReference type="InterPro" id="IPR001841">
    <property type="entry name" value="Znf_RING"/>
</dbReference>
<dbReference type="GO" id="GO:0005524">
    <property type="term" value="F:ATP binding"/>
    <property type="evidence" value="ECO:0007669"/>
    <property type="project" value="UniProtKB-KW"/>
</dbReference>
<dbReference type="InterPro" id="IPR027417">
    <property type="entry name" value="P-loop_NTPase"/>
</dbReference>
<evidence type="ECO:0000256" key="2">
    <source>
        <dbReference type="ARBA" id="ARBA00004906"/>
    </source>
</evidence>
<dbReference type="SUPFAM" id="SSF52540">
    <property type="entry name" value="P-loop containing nucleoside triphosphate hydrolases"/>
    <property type="match status" value="3"/>
</dbReference>
<dbReference type="FunFam" id="3.40.50.300:FF:000786">
    <property type="entry name" value="E3 ubiquitin-protein ligase SHPRH isoform X1"/>
    <property type="match status" value="1"/>
</dbReference>
<keyword evidence="12" id="KW-0378">Hydrolase</keyword>
<dbReference type="FunFam" id="1.10.10.10:FF:000242">
    <property type="entry name" value="E3 ubiquitin-protein ligase SHPRH isoform X1"/>
    <property type="match status" value="1"/>
</dbReference>
<evidence type="ECO:0000259" key="24">
    <source>
        <dbReference type="PROSITE" id="PS50089"/>
    </source>
</evidence>
<dbReference type="OrthoDB" id="423559at2759"/>
<dbReference type="GO" id="GO:0061630">
    <property type="term" value="F:ubiquitin protein ligase activity"/>
    <property type="evidence" value="ECO:0007669"/>
    <property type="project" value="UniProtKB-EC"/>
</dbReference>
<dbReference type="CDD" id="cd18793">
    <property type="entry name" value="SF2_C_SNF"/>
    <property type="match status" value="1"/>
</dbReference>
<evidence type="ECO:0000313" key="28">
    <source>
        <dbReference type="Proteomes" id="UP000001645"/>
    </source>
</evidence>
<evidence type="ECO:0000256" key="7">
    <source>
        <dbReference type="ARBA" id="ARBA00022723"/>
    </source>
</evidence>
<dbReference type="GeneTree" id="ENSGT00730000111123"/>
<dbReference type="InterPro" id="IPR000330">
    <property type="entry name" value="SNF2_N"/>
</dbReference>
<dbReference type="SUPFAM" id="SSF46785">
    <property type="entry name" value="Winged helix' DNA-binding domain"/>
    <property type="match status" value="1"/>
</dbReference>
<dbReference type="GO" id="GO:0008270">
    <property type="term" value="F:zinc ion binding"/>
    <property type="evidence" value="ECO:0007669"/>
    <property type="project" value="UniProtKB-KW"/>
</dbReference>
<evidence type="ECO:0000256" key="15">
    <source>
        <dbReference type="ARBA" id="ARBA00022840"/>
    </source>
</evidence>
<evidence type="ECO:0000256" key="20">
    <source>
        <dbReference type="ARBA" id="ARBA00080750"/>
    </source>
</evidence>
<feature type="domain" description="RING-type" evidence="24">
    <location>
        <begin position="1391"/>
        <end position="1438"/>
    </location>
</feature>
<evidence type="ECO:0000259" key="25">
    <source>
        <dbReference type="PROSITE" id="PS51194"/>
    </source>
</evidence>
<dbReference type="CDD" id="cd00073">
    <property type="entry name" value="H15"/>
    <property type="match status" value="1"/>
</dbReference>
<dbReference type="EC" id="2.3.2.27" evidence="4"/>
<dbReference type="InterPro" id="IPR027370">
    <property type="entry name" value="Znf-RING_euk"/>
</dbReference>
<dbReference type="InterPro" id="IPR052583">
    <property type="entry name" value="ATP-helicase/E3_Ub-Ligase"/>
</dbReference>
<keyword evidence="15" id="KW-0067">ATP-binding</keyword>
<dbReference type="SMART" id="SM00526">
    <property type="entry name" value="H15"/>
    <property type="match status" value="1"/>
</dbReference>
<keyword evidence="10 22" id="KW-0863">Zinc-finger</keyword>
<dbReference type="InterPro" id="IPR014001">
    <property type="entry name" value="Helicase_ATP-bd"/>
</dbReference>
<sequence length="1649" mass="189060">MSSRRKRAAPSKIDEAEKKLLCWNMHEDRRNELMTLDDELTTEDDVPGPSTSSASFFVINDDSIDEDLIQKDDSRSKSEKFLTANDGEDSNSTSTPMSVQLNIVVLPYRADGSWKVLLGELAFYLPAEQVVSEEIHERGFMLMRGDSDNHLLVCVNKRSEEEYSNGTKECLGAYGQTVLVEPTLSGEILEGLRWLQNKKIIGLYQRPGEGQNLKVGIYLLEAGLSKPEFLSDGGGRPKKANQLVQKLMEKFYSFIIPDVLEEDEEESDMELERQNIEELYDFVRHTHQQDVQLLREDVQHPALIPILRPYQSEAVNWMLHRENFTSTPGENALHFLWREVITLDGVKIYYNPFTGCVIREYPFAGPQWPGGILADEMGLGKTVEVLALILTHTRQDIKQDDLTLPEGELVNFFVPPQPSQGSKKKKPREMELKLKEKIQYPSLRVMVLAAVKEMNVKKGASIFAIFKYISAVYRYDIQRNRRLLKRTLEKLIAEQVVEQVKGHGLAGSFKLGKKYKEQKRRERTKEQVQLASVAISKNVVKTALYTACIPLSVVLPVYQKAVVSKSPDLHGRLLVSGDISSHPDFDVSKNAADAQQEIPRSSHSQEHASSSVQRTSSVFPFNTSEYRFECICGELGLVDYKARVQCLKCHLWQHAECVNYKEENLKIKPFYCPHCLVAMKPVSTGATLIISPSSICHQWVDEINRHVRSSSLRVLVYQGVKKHGFLQPHMLAEQDVVITTYDVLRTELNYVDIPHSNSEDGRRFRNQKRYMAIPSPLVAVEWWRICLDEAQMVECTTAKAAEMALRLSGINRWCVSGTPVQRGLEDLYGLVLFLGIDPYWVKHWWDQLLYRPYCRKNSQPLYSLIAKIMWRSAKKDVIDQIQIPPQTENIHWLHFSPVERHFYHRQHEVCCQDALAKLRKISDWTLKLSSLDRRTVTSILYPLLRLRQACCHPQAVRGEFLPLQKSKLFSWQPGYLKITQCAYVDGFVLIIIIFFNPGEYTLAAELYREVLRSSEEHKEKLKTDSLQRLHSTHNLMELLAKHTGIPPTLRDSQLSAEAEQLRQHYMSKSNAEVAEAHQALQPVLQTIRELQRKIHSSSPWWLDVIQTAIQYAIDEELVQRVQNEITCNYKQQTNKLSMADKFRDCRGLQYLLTTQMDEVKKFQKIVREAVKNLEGPPSKEVIEAATICHLRPVRLPLNNCVFCKADELFTEYESKLFSHTVKGQTAIFEEMIEDEEGLVDDRLPTTSRGLWAASETERALKAILSFAKAHRLDVKLTEEGSIFLELFEAWKKEYKLLHEYWMVLRDHVSAIDELAMATERLRVRHPDEPKPNPPVLHIIEPHEVEQNRVKLLNDKAVAKSQLQKKLGQLLYLTNLEKSQHKTTGGVNPEPCPICARQLGKQWAVLTCGHCFCNECIAIIIEQYSVGTRRSSIKCAICRQTTSHKEISYVFTAETANQEDDIPVKGSHSTKVEAVVRTLKRIQFKDPGAKSLVFSTWQDVLDIIAKALYDNNMTFSQINGISKFQENLSAFKYDPKINILLLPLHTGSNGLNIIEATHVLLVEPILNPAHELQAIGRVHRIGQTKSTIVHRFLIKATIEERMQTMLKTVDRRYVLKFLKQTGSLEYPNSLKSILFTFCIFYFRQDQLVNT</sequence>
<dbReference type="PROSITE" id="PS01359">
    <property type="entry name" value="ZF_PHD_1"/>
    <property type="match status" value="1"/>
</dbReference>
<dbReference type="InterPro" id="IPR001965">
    <property type="entry name" value="Znf_PHD"/>
</dbReference>
<dbReference type="GO" id="GO:0006334">
    <property type="term" value="P:nucleosome assembly"/>
    <property type="evidence" value="ECO:0007669"/>
    <property type="project" value="InterPro"/>
</dbReference>
<dbReference type="Pfam" id="PF00538">
    <property type="entry name" value="Linker_histone"/>
    <property type="match status" value="1"/>
</dbReference>
<protein>
    <recommendedName>
        <fullName evidence="19">E3 ubiquitin-protein ligase SHPRH</fullName>
        <ecNumber evidence="4">2.3.2.27</ecNumber>
    </recommendedName>
    <alternativeName>
        <fullName evidence="21">RING-type E3 ubiquitin transferase SHPRH</fullName>
    </alternativeName>
    <alternativeName>
        <fullName evidence="20">SNF2, histone-linker, PHD and RING finger domain-containing helicase</fullName>
    </alternativeName>
</protein>
<dbReference type="InterPro" id="IPR048686">
    <property type="entry name" value="SHPRH_helical_1st"/>
</dbReference>